<dbReference type="AlphaFoldDB" id="A0A419R1A4"/>
<evidence type="ECO:0000256" key="5">
    <source>
        <dbReference type="RuleBase" id="RU363032"/>
    </source>
</evidence>
<dbReference type="OrthoDB" id="9785113at2"/>
<dbReference type="PANTHER" id="PTHR42727">
    <property type="entry name" value="PHOSPHATE TRANSPORT SYSTEM PERMEASE PROTEIN"/>
    <property type="match status" value="1"/>
</dbReference>
<feature type="transmembrane region" description="Helical" evidence="5">
    <location>
        <begin position="316"/>
        <end position="340"/>
    </location>
</feature>
<reference evidence="8 9" key="1">
    <citation type="submission" date="2018-09" db="EMBL/GenBank/DDBJ databases">
        <title>Altererythrobacter sp.Ery1 and Ery12, the genome sequencing of novel strains in genus Alterythrobacter.</title>
        <authorList>
            <person name="Cheng H."/>
            <person name="Wu Y.-H."/>
            <person name="Fang C."/>
            <person name="Xu X.-W."/>
        </authorList>
    </citation>
    <scope>NUCLEOTIDE SEQUENCE [LARGE SCALE GENOMIC DNA]</scope>
    <source>
        <strain evidence="8 9">Ery12</strain>
    </source>
</reference>
<proteinExistence type="inferred from homology"/>
<evidence type="ECO:0000256" key="1">
    <source>
        <dbReference type="ARBA" id="ARBA00004651"/>
    </source>
</evidence>
<feature type="domain" description="ABC transmembrane type-1" evidence="7">
    <location>
        <begin position="232"/>
        <end position="449"/>
    </location>
</feature>
<dbReference type="NCBIfam" id="TIGR02138">
    <property type="entry name" value="phosphate_pstC"/>
    <property type="match status" value="1"/>
</dbReference>
<dbReference type="GO" id="GO:0005886">
    <property type="term" value="C:plasma membrane"/>
    <property type="evidence" value="ECO:0007669"/>
    <property type="project" value="UniProtKB-SubCell"/>
</dbReference>
<dbReference type="Gene3D" id="1.10.3720.10">
    <property type="entry name" value="MetI-like"/>
    <property type="match status" value="1"/>
</dbReference>
<evidence type="ECO:0000256" key="2">
    <source>
        <dbReference type="ARBA" id="ARBA00022692"/>
    </source>
</evidence>
<evidence type="ECO:0000259" key="7">
    <source>
        <dbReference type="PROSITE" id="PS50928"/>
    </source>
</evidence>
<keyword evidence="6" id="KW-0592">Phosphate transport</keyword>
<keyword evidence="3 5" id="KW-1133">Transmembrane helix</keyword>
<dbReference type="InterPro" id="IPR000515">
    <property type="entry name" value="MetI-like"/>
</dbReference>
<name>A0A419R1A4_9SPHN</name>
<organism evidence="8 9">
    <name type="scientific">Tsuneonella suprasediminis</name>
    <dbReference type="NCBI Taxonomy" id="2306996"/>
    <lineage>
        <taxon>Bacteria</taxon>
        <taxon>Pseudomonadati</taxon>
        <taxon>Pseudomonadota</taxon>
        <taxon>Alphaproteobacteria</taxon>
        <taxon>Sphingomonadales</taxon>
        <taxon>Erythrobacteraceae</taxon>
        <taxon>Tsuneonella</taxon>
    </lineage>
</organism>
<feature type="transmembrane region" description="Helical" evidence="5">
    <location>
        <begin position="48"/>
        <end position="66"/>
    </location>
</feature>
<keyword evidence="6" id="KW-1003">Cell membrane</keyword>
<dbReference type="SUPFAM" id="SSF161098">
    <property type="entry name" value="MetI-like"/>
    <property type="match status" value="1"/>
</dbReference>
<feature type="transmembrane region" description="Helical" evidence="5">
    <location>
        <begin position="130"/>
        <end position="149"/>
    </location>
</feature>
<evidence type="ECO:0000256" key="4">
    <source>
        <dbReference type="ARBA" id="ARBA00023136"/>
    </source>
</evidence>
<dbReference type="Pfam" id="PF00528">
    <property type="entry name" value="BPD_transp_1"/>
    <property type="match status" value="1"/>
</dbReference>
<feature type="transmembrane region" description="Helical" evidence="5">
    <location>
        <begin position="230"/>
        <end position="251"/>
    </location>
</feature>
<keyword evidence="2 5" id="KW-0812">Transmembrane</keyword>
<dbReference type="InterPro" id="IPR035906">
    <property type="entry name" value="MetI-like_sf"/>
</dbReference>
<gene>
    <name evidence="8" type="primary">pstC</name>
    <name evidence="8" type="ORF">D6858_10985</name>
</gene>
<comment type="caution">
    <text evidence="8">The sequence shown here is derived from an EMBL/GenBank/DDBJ whole genome shotgun (WGS) entry which is preliminary data.</text>
</comment>
<dbReference type="Proteomes" id="UP000284322">
    <property type="component" value="Unassembled WGS sequence"/>
</dbReference>
<feature type="transmembrane region" description="Helical" evidence="5">
    <location>
        <begin position="164"/>
        <end position="185"/>
    </location>
</feature>
<feature type="transmembrane region" description="Helical" evidence="5">
    <location>
        <begin position="431"/>
        <end position="453"/>
    </location>
</feature>
<feature type="transmembrane region" description="Helical" evidence="5">
    <location>
        <begin position="272"/>
        <end position="296"/>
    </location>
</feature>
<comment type="function">
    <text evidence="6">Part of the binding-protein-dependent transport system for phosphate; probably responsible for the translocation of the substrate across the membrane.</text>
</comment>
<dbReference type="InterPro" id="IPR022182">
    <property type="entry name" value="PstC_N"/>
</dbReference>
<dbReference type="Pfam" id="PF12501">
    <property type="entry name" value="DUF3708"/>
    <property type="match status" value="1"/>
</dbReference>
<feature type="transmembrane region" description="Helical" evidence="5">
    <location>
        <begin position="361"/>
        <end position="382"/>
    </location>
</feature>
<keyword evidence="6" id="KW-0997">Cell inner membrane</keyword>
<keyword evidence="9" id="KW-1185">Reference proteome</keyword>
<evidence type="ECO:0000313" key="9">
    <source>
        <dbReference type="Proteomes" id="UP000284322"/>
    </source>
</evidence>
<keyword evidence="4 5" id="KW-0472">Membrane</keyword>
<keyword evidence="5" id="KW-0813">Transport</keyword>
<accession>A0A419R1A4</accession>
<protein>
    <recommendedName>
        <fullName evidence="6">Phosphate transport system permease protein</fullName>
    </recommendedName>
</protein>
<dbReference type="PROSITE" id="PS50928">
    <property type="entry name" value="ABC_TM1"/>
    <property type="match status" value="1"/>
</dbReference>
<comment type="subcellular location">
    <subcellularLocation>
        <location evidence="6">Cell inner membrane</location>
        <topology evidence="6">Multi-pass membrane protein</topology>
    </subcellularLocation>
    <subcellularLocation>
        <location evidence="1 5">Cell membrane</location>
        <topology evidence="1 5">Multi-pass membrane protein</topology>
    </subcellularLocation>
</comment>
<evidence type="ECO:0000313" key="8">
    <source>
        <dbReference type="EMBL" id="RJX67077.1"/>
    </source>
</evidence>
<evidence type="ECO:0000256" key="6">
    <source>
        <dbReference type="RuleBase" id="RU363054"/>
    </source>
</evidence>
<dbReference type="GO" id="GO:0006817">
    <property type="term" value="P:phosphate ion transport"/>
    <property type="evidence" value="ECO:0007669"/>
    <property type="project" value="UniProtKB-KW"/>
</dbReference>
<dbReference type="CDD" id="cd06261">
    <property type="entry name" value="TM_PBP2"/>
    <property type="match status" value="1"/>
</dbReference>
<comment type="similarity">
    <text evidence="6">Belongs to the binding-protein-dependent transport system permease family. CysTW subfamily.</text>
</comment>
<dbReference type="EMBL" id="RAHJ01000019">
    <property type="protein sequence ID" value="RJX67077.1"/>
    <property type="molecule type" value="Genomic_DNA"/>
</dbReference>
<dbReference type="InterPro" id="IPR011864">
    <property type="entry name" value="Phosphate_PstC"/>
</dbReference>
<dbReference type="GO" id="GO:0005315">
    <property type="term" value="F:phosphate transmembrane transporter activity"/>
    <property type="evidence" value="ECO:0007669"/>
    <property type="project" value="InterPro"/>
</dbReference>
<sequence>MMSMALLLLLAIGLGLAGWLAARARAWSFRRSGTERLAALPSYHGWYVALWIVVPVLIFIMIWSAIEPGLVLQSVLADPAAANLPTFDFQRNALLAEARNVATGAAAGVYNPAAQPLVEPFRTALAEFRWIGAIGTLLIGFAGGAWAFLKVKPDFAARTKVERIVMAMLLLASLVAILTTLGIVASLVFETVRFFGMVSPIDFLFGLHWGPDPMANAANPDPTRYGALPLFWGTIFIGAIIAMIVAIPLGLMSAIYLTQYAHPTWRKWLKPLLEILAGVPTVVYGYFAALTVAPWIRDVAQAVGITNASSESALAAGLVMGVMIIPFVSSMADDSIAAVPQAMRDGSLAMGATKSETIRKVLVPAALPGIVGGVMLAISRAIGETMIVVMAAGATANLTVNPLETMTTVTYQIVAMLTGEGSFDHPATLSAFALGFVLFLVTLALNIIALRVVKRFREAYE</sequence>
<evidence type="ECO:0000256" key="3">
    <source>
        <dbReference type="ARBA" id="ARBA00022989"/>
    </source>
</evidence>
<dbReference type="PANTHER" id="PTHR42727:SF1">
    <property type="entry name" value="PHOSPHATE TRANSPORT SYSTEM PERMEASE"/>
    <property type="match status" value="1"/>
</dbReference>